<keyword evidence="3" id="KW-0812">Transmembrane</keyword>
<feature type="region of interest" description="Disordered" evidence="2">
    <location>
        <begin position="42"/>
        <end position="103"/>
    </location>
</feature>
<feature type="repeat" description="WD" evidence="1">
    <location>
        <begin position="348"/>
        <end position="392"/>
    </location>
</feature>
<gene>
    <name evidence="4" type="ORF">JK364_02345</name>
</gene>
<keyword evidence="1" id="KW-0853">WD repeat</keyword>
<proteinExistence type="predicted"/>
<feature type="repeat" description="WD" evidence="1">
    <location>
        <begin position="303"/>
        <end position="346"/>
    </location>
</feature>
<dbReference type="InterPro" id="IPR001680">
    <property type="entry name" value="WD40_rpt"/>
</dbReference>
<feature type="compositionally biased region" description="Acidic residues" evidence="2">
    <location>
        <begin position="14"/>
        <end position="26"/>
    </location>
</feature>
<feature type="region of interest" description="Disordered" evidence="2">
    <location>
        <begin position="133"/>
        <end position="155"/>
    </location>
</feature>
<dbReference type="Gene3D" id="2.130.10.10">
    <property type="entry name" value="YVTN repeat-like/Quinoprotein amine dehydrogenase"/>
    <property type="match status" value="2"/>
</dbReference>
<protein>
    <submittedName>
        <fullName evidence="4">PD40 domain-containing protein</fullName>
    </submittedName>
</protein>
<dbReference type="SUPFAM" id="SSF50978">
    <property type="entry name" value="WD40 repeat-like"/>
    <property type="match status" value="1"/>
</dbReference>
<organism evidence="4 5">
    <name type="scientific">Streptomyces endocoffeicus</name>
    <dbReference type="NCBI Taxonomy" id="2898945"/>
    <lineage>
        <taxon>Bacteria</taxon>
        <taxon>Bacillati</taxon>
        <taxon>Actinomycetota</taxon>
        <taxon>Actinomycetes</taxon>
        <taxon>Kitasatosporales</taxon>
        <taxon>Streptomycetaceae</taxon>
        <taxon>Streptomyces</taxon>
    </lineage>
</organism>
<comment type="caution">
    <text evidence="4">The sequence shown here is derived from an EMBL/GenBank/DDBJ whole genome shotgun (WGS) entry which is preliminary data.</text>
</comment>
<feature type="compositionally biased region" description="Basic and acidic residues" evidence="2">
    <location>
        <begin position="42"/>
        <end position="51"/>
    </location>
</feature>
<dbReference type="PROSITE" id="PS50082">
    <property type="entry name" value="WD_REPEATS_2"/>
    <property type="match status" value="3"/>
</dbReference>
<evidence type="ECO:0000313" key="5">
    <source>
        <dbReference type="Proteomes" id="UP000621510"/>
    </source>
</evidence>
<reference evidence="4 5" key="1">
    <citation type="submission" date="2021-01" db="EMBL/GenBank/DDBJ databases">
        <title>WGS of actinomycetes isolated from Thailand.</title>
        <authorList>
            <person name="Thawai C."/>
        </authorList>
    </citation>
    <scope>NUCLEOTIDE SEQUENCE [LARGE SCALE GENOMIC DNA]</scope>
    <source>
        <strain evidence="4 5">CA3R110</strain>
    </source>
</reference>
<evidence type="ECO:0000256" key="2">
    <source>
        <dbReference type="SAM" id="MobiDB-lite"/>
    </source>
</evidence>
<dbReference type="RefSeq" id="WP_201846946.1">
    <property type="nucleotide sequence ID" value="NZ_JAERRG010000001.1"/>
</dbReference>
<evidence type="ECO:0000256" key="3">
    <source>
        <dbReference type="SAM" id="Phobius"/>
    </source>
</evidence>
<dbReference type="CDD" id="cd00200">
    <property type="entry name" value="WD40"/>
    <property type="match status" value="1"/>
</dbReference>
<keyword evidence="5" id="KW-1185">Reference proteome</keyword>
<feature type="compositionally biased region" description="Low complexity" evidence="2">
    <location>
        <begin position="133"/>
        <end position="142"/>
    </location>
</feature>
<sequence length="473" mass="49488">MAAAYTTGRRHDEDLDGESGEMDDEGERLRAECDRLREEVGQLRSQVERRRAAAPPDVPGAAFEEAAGGVGKRADGVPVARAPQEPPLDPHAPTGADTSSAHPRVAGLSRRGLLVAGGAVVIAGGGAAAAVLARDDGSSSSPRPRPPRPRPVTSIPAHPTIRRLATLKGHSGTLGGVWFSPDGRTLVSTEADVGNLRLWDVPEHRRIGAPLTSALVVFQSVAISSDGTTLATGGADRAQFWQIPSLHRGGRSLSLPDRTQRPFEVVAFSPDGRTLAAGGTNDPGGGVVRLWDVASRGQRGEPMTGHEGGVEGLLFSPDGKTLAVSSHVGDGVVRLWDVASRSRRGEPLTGHEGGVGAMAFSPDSRTLAVSASVGGDGLVRLWDTATATRRGKPLRARTVGVSALAYSGDGKTIVTLGFYSGLVLRFWDAATHRERAKPLELASLSQPTAFTGDGLTLATGSYDDNAIRLWRIE</sequence>
<evidence type="ECO:0000256" key="1">
    <source>
        <dbReference type="PROSITE-ProRule" id="PRU00221"/>
    </source>
</evidence>
<feature type="transmembrane region" description="Helical" evidence="3">
    <location>
        <begin position="113"/>
        <end position="133"/>
    </location>
</feature>
<dbReference type="InterPro" id="IPR036322">
    <property type="entry name" value="WD40_repeat_dom_sf"/>
</dbReference>
<name>A0ABS1PFV3_9ACTN</name>
<dbReference type="PANTHER" id="PTHR19879:SF9">
    <property type="entry name" value="TRANSCRIPTION INITIATION FACTOR TFIID SUBUNIT 5"/>
    <property type="match status" value="1"/>
</dbReference>
<dbReference type="InterPro" id="IPR015943">
    <property type="entry name" value="WD40/YVTN_repeat-like_dom_sf"/>
</dbReference>
<dbReference type="PROSITE" id="PS50294">
    <property type="entry name" value="WD_REPEATS_REGION"/>
    <property type="match status" value="2"/>
</dbReference>
<accession>A0ABS1PFV3</accession>
<feature type="repeat" description="WD" evidence="1">
    <location>
        <begin position="167"/>
        <end position="209"/>
    </location>
</feature>
<keyword evidence="3" id="KW-0472">Membrane</keyword>
<feature type="region of interest" description="Disordered" evidence="2">
    <location>
        <begin position="1"/>
        <end position="29"/>
    </location>
</feature>
<dbReference type="Proteomes" id="UP000621510">
    <property type="component" value="Unassembled WGS sequence"/>
</dbReference>
<evidence type="ECO:0000313" key="4">
    <source>
        <dbReference type="EMBL" id="MBL1111257.1"/>
    </source>
</evidence>
<dbReference type="PANTHER" id="PTHR19879">
    <property type="entry name" value="TRANSCRIPTION INITIATION FACTOR TFIID"/>
    <property type="match status" value="1"/>
</dbReference>
<keyword evidence="3" id="KW-1133">Transmembrane helix</keyword>
<dbReference type="Pfam" id="PF00400">
    <property type="entry name" value="WD40"/>
    <property type="match status" value="4"/>
</dbReference>
<dbReference type="SMART" id="SM00320">
    <property type="entry name" value="WD40"/>
    <property type="match status" value="7"/>
</dbReference>
<dbReference type="EMBL" id="JAERRG010000001">
    <property type="protein sequence ID" value="MBL1111257.1"/>
    <property type="molecule type" value="Genomic_DNA"/>
</dbReference>